<keyword evidence="5" id="KW-0472">Membrane</keyword>
<dbReference type="InterPro" id="IPR057336">
    <property type="entry name" value="GerAC_N"/>
</dbReference>
<feature type="domain" description="Spore germination protein N-terminal" evidence="9">
    <location>
        <begin position="23"/>
        <end position="192"/>
    </location>
</feature>
<dbReference type="GO" id="GO:0009847">
    <property type="term" value="P:spore germination"/>
    <property type="evidence" value="ECO:0007669"/>
    <property type="project" value="InterPro"/>
</dbReference>
<protein>
    <submittedName>
        <fullName evidence="10">Ger(X)C family spore germination protein</fullName>
    </submittedName>
</protein>
<feature type="domain" description="Spore germination GerAC-like C-terminal" evidence="8">
    <location>
        <begin position="223"/>
        <end position="384"/>
    </location>
</feature>
<keyword evidence="3" id="KW-0309">Germination</keyword>
<dbReference type="PANTHER" id="PTHR35789">
    <property type="entry name" value="SPORE GERMINATION PROTEIN B3"/>
    <property type="match status" value="1"/>
</dbReference>
<sequence>MKKRNLYVMISILIIFLSGCWSRTELNELAIVTSMGIDKTEEGYMVSVQIVNPSEIAGQSASGRTEVVSFMKSGETIYDAVRHLSTDAPRRIYVAHLQLVVIGEELAQEGIGKALDVLSRQHELRSDFFITVAKGTTAYDVLNVQTALEKIPSIKIANALENSEKAWSPTKTVRLDELISSIVSKGKEPVLTGVYVYGDPETGSEFTNIQNVSPATGLRINSIGVFKNDKLLGWLTEDESRGFNYITDNIKKTPVTFACEDSKVTIDTTRSKTKVKGKVVKGKPKIEIDVNAEGFVGEVECSIDLTKPESIQQLNEKYKESIKGKIKAALKSMQDNYQSDIFGFGEVIHRSDPKAWKSLEKNWDQEFAKMEVTVNVMANIRRLGTITEEFQKEIEEQ</sequence>
<evidence type="ECO:0000256" key="2">
    <source>
        <dbReference type="ARBA" id="ARBA00007886"/>
    </source>
</evidence>
<evidence type="ECO:0000259" key="9">
    <source>
        <dbReference type="Pfam" id="PF25198"/>
    </source>
</evidence>
<dbReference type="OrthoDB" id="9816067at2"/>
<proteinExistence type="inferred from homology"/>
<dbReference type="Gene3D" id="3.30.300.210">
    <property type="entry name" value="Nutrient germinant receptor protein C, domain 3"/>
    <property type="match status" value="1"/>
</dbReference>
<dbReference type="InterPro" id="IPR046953">
    <property type="entry name" value="Spore_GerAC-like_C"/>
</dbReference>
<evidence type="ECO:0000256" key="6">
    <source>
        <dbReference type="ARBA" id="ARBA00023139"/>
    </source>
</evidence>
<reference evidence="10 11" key="1">
    <citation type="submission" date="2019-04" db="EMBL/GenBank/DDBJ databases">
        <title>Bacillus sediminilitoris sp. nov., isolated from a tidal flat sediment on the East China Sea.</title>
        <authorList>
            <person name="Wei Y."/>
            <person name="Mao H."/>
            <person name="Fang J."/>
        </authorList>
    </citation>
    <scope>NUCLEOTIDE SEQUENCE [LARGE SCALE GENOMIC DNA]</scope>
    <source>
        <strain evidence="10 11">DSL-17</strain>
    </source>
</reference>
<evidence type="ECO:0000256" key="1">
    <source>
        <dbReference type="ARBA" id="ARBA00004635"/>
    </source>
</evidence>
<dbReference type="InterPro" id="IPR008844">
    <property type="entry name" value="Spore_GerAC-like"/>
</dbReference>
<accession>A0A4S4BXB7</accession>
<organism evidence="10 11">
    <name type="scientific">Metabacillus sediminilitoris</name>
    <dbReference type="NCBI Taxonomy" id="2567941"/>
    <lineage>
        <taxon>Bacteria</taxon>
        <taxon>Bacillati</taxon>
        <taxon>Bacillota</taxon>
        <taxon>Bacilli</taxon>
        <taxon>Bacillales</taxon>
        <taxon>Bacillaceae</taxon>
        <taxon>Metabacillus</taxon>
    </lineage>
</organism>
<dbReference type="PROSITE" id="PS51257">
    <property type="entry name" value="PROKAR_LIPOPROTEIN"/>
    <property type="match status" value="1"/>
</dbReference>
<dbReference type="RefSeq" id="WP_136354646.1">
    <property type="nucleotide sequence ID" value="NZ_CP046266.1"/>
</dbReference>
<evidence type="ECO:0000259" key="8">
    <source>
        <dbReference type="Pfam" id="PF05504"/>
    </source>
</evidence>
<dbReference type="AlphaFoldDB" id="A0A4S4BXB7"/>
<comment type="caution">
    <text evidence="10">The sequence shown here is derived from an EMBL/GenBank/DDBJ whole genome shotgun (WGS) entry which is preliminary data.</text>
</comment>
<dbReference type="EMBL" id="SSNT01000009">
    <property type="protein sequence ID" value="THF79326.1"/>
    <property type="molecule type" value="Genomic_DNA"/>
</dbReference>
<comment type="subcellular location">
    <subcellularLocation>
        <location evidence="1">Membrane</location>
        <topology evidence="1">Lipid-anchor</topology>
    </subcellularLocation>
</comment>
<keyword evidence="4" id="KW-0732">Signal</keyword>
<dbReference type="GO" id="GO:0016020">
    <property type="term" value="C:membrane"/>
    <property type="evidence" value="ECO:0007669"/>
    <property type="project" value="UniProtKB-SubCell"/>
</dbReference>
<dbReference type="InterPro" id="IPR038501">
    <property type="entry name" value="Spore_GerAC_C_sf"/>
</dbReference>
<evidence type="ECO:0000256" key="4">
    <source>
        <dbReference type="ARBA" id="ARBA00022729"/>
    </source>
</evidence>
<keyword evidence="6" id="KW-0564">Palmitate</keyword>
<dbReference type="Proteomes" id="UP000310334">
    <property type="component" value="Unassembled WGS sequence"/>
</dbReference>
<evidence type="ECO:0000256" key="7">
    <source>
        <dbReference type="ARBA" id="ARBA00023288"/>
    </source>
</evidence>
<name>A0A4S4BXB7_9BACI</name>
<evidence type="ECO:0000313" key="11">
    <source>
        <dbReference type="Proteomes" id="UP000310334"/>
    </source>
</evidence>
<comment type="similarity">
    <text evidence="2">Belongs to the GerABKC lipoprotein family.</text>
</comment>
<evidence type="ECO:0000256" key="5">
    <source>
        <dbReference type="ARBA" id="ARBA00023136"/>
    </source>
</evidence>
<keyword evidence="11" id="KW-1185">Reference proteome</keyword>
<keyword evidence="7" id="KW-0449">Lipoprotein</keyword>
<dbReference type="PANTHER" id="PTHR35789:SF1">
    <property type="entry name" value="SPORE GERMINATION PROTEIN B3"/>
    <property type="match status" value="1"/>
</dbReference>
<evidence type="ECO:0000256" key="3">
    <source>
        <dbReference type="ARBA" id="ARBA00022544"/>
    </source>
</evidence>
<evidence type="ECO:0000313" key="10">
    <source>
        <dbReference type="EMBL" id="THF79326.1"/>
    </source>
</evidence>
<dbReference type="Gene3D" id="6.20.190.10">
    <property type="entry name" value="Nutrient germinant receptor protein C, domain 1"/>
    <property type="match status" value="1"/>
</dbReference>
<gene>
    <name evidence="10" type="ORF">E6W99_13335</name>
</gene>
<dbReference type="NCBIfam" id="TIGR02887">
    <property type="entry name" value="spore_ger_x_C"/>
    <property type="match status" value="1"/>
</dbReference>
<dbReference type="Pfam" id="PF25198">
    <property type="entry name" value="Spore_GerAC_N"/>
    <property type="match status" value="1"/>
</dbReference>
<dbReference type="Pfam" id="PF05504">
    <property type="entry name" value="Spore_GerAC"/>
    <property type="match status" value="1"/>
</dbReference>